<feature type="repeat" description="WD" evidence="3">
    <location>
        <begin position="1204"/>
        <end position="1245"/>
    </location>
</feature>
<feature type="region of interest" description="Disordered" evidence="4">
    <location>
        <begin position="1002"/>
        <end position="1049"/>
    </location>
</feature>
<evidence type="ECO:0000256" key="1">
    <source>
        <dbReference type="ARBA" id="ARBA00022574"/>
    </source>
</evidence>
<feature type="repeat" description="WD" evidence="3">
    <location>
        <begin position="757"/>
        <end position="800"/>
    </location>
</feature>
<sequence>MPVRTWLVAVFADEAGTSPAGSGLLVADGQVLTSAHVIPRNGICWVRFPLSDDGFTMFPARCGGRRDEVEADVALLDLDVPQPPDVEPAPLARVKDAALQGTRWSAYGFPDGSPFATHAAGTVGAQAAYGWVALHTDSPSPLARGFSGSGLWSEEHQAVVGILGRYDGTRGGGLALTLHAADRLLPEARLGFRAERAGDLAMTAWGWSLTDDPEAGRHWRPRARGVSRESERGHRFTGRAEALSRIVARLDGDTPAYSALVVTGSPGAGKSAVLGRIVTTADPALRAQLPASDTAVRATPGSVGCAVHAKGKTALDVAAEIARAAGVPRPERLEDLVSALEAGPRLNLVIDALDEAATPAQARELIGGLVVPLAETCPDVQVVVGCRRRDDEGDLLLRFGRAGEVLDLDDPALFHEADLAQYALTTLQLARADGNPYRDDESARPLAGRIATLSEGNFLVAGLMARSHGLHDTVAAGPDELSFSPTVDGALRDYLSKLGPEAGELLTALAFAQAPGLTAELWLTAIQALYGKAQDRDALVRFARSSAANFLVESGRVYRLFHQALNDTLRAAREELSPREDDERALARAFIEHGGRTGWESAPGYLLRSLPLHAAMGGVVDELLAVDSYPLHADLTRLIPPARKAVTPQGRRRSRLLRSAPQAMTMNADERLGALSIAEALGALGDTYQRMPHPSPYRALWAQAEPRLVETVLTGHTGSVTSACAVTVGGRTLLATTSSDRTVRLWDAATGTPIRTLTGHTAKVTAVCALTTAGQTVLATAGMDGTIRIWDPATGAHLRTCRGHLQGITSLCTLTTDDRTLLVSTSDDGTARIWAPATGLCLRVLFGNAQGLTSSCALTLGGRPLLATGSQDRTILLWDPDTGVRLHTFTGHTEGITGHARRVTGVCALTAGGRTLLASASRDRTIRLWDAATGACLHTLTGHTSEVTHACALTVDGRTLLATTGGDRYVRIWDPVTGEQAGSLGGHTDAVTSACAFTIDAQPSPATTGNTDGQPLPATTANADGQPLPATTANADGQPLPATTGNADGQPLLATTGNDRTVHLWPADAATMLRPHRLLPYGVTGLCPITVNERPALVTTGRDGKVHLWDPENGTHLRTLAGHTFTVNAACAVTANDRTLLATAGDDKTVRVWDPSTGECLHVLTGHDKPVQAVCAVGEVLVTTSRDHTVRTWDPATGTPLRTLTGHAGTVTAACPVPPSALLATASRDTTVRLWDPATGATKSVFVAHERAAVTGLCFLPYDHRPLLATTSRDRTAKLWDLDSGDCLHVFHGHTDTVSAACPVLLDGRTLLATSSYDRTVRLWDPATGACLRVVPVQHEALALGPIAEGVAVGLTAGVLAVRLSR</sequence>
<evidence type="ECO:0000259" key="5">
    <source>
        <dbReference type="Pfam" id="PF20703"/>
    </source>
</evidence>
<dbReference type="Pfam" id="PF00400">
    <property type="entry name" value="WD40"/>
    <property type="match status" value="11"/>
</dbReference>
<dbReference type="InterPro" id="IPR049052">
    <property type="entry name" value="nSTAND1"/>
</dbReference>
<dbReference type="PANTHER" id="PTHR19848">
    <property type="entry name" value="WD40 REPEAT PROTEIN"/>
    <property type="match status" value="1"/>
</dbReference>
<comment type="caution">
    <text evidence="6">The sequence shown here is derived from an EMBL/GenBank/DDBJ whole genome shotgun (WGS) entry which is preliminary data.</text>
</comment>
<feature type="repeat" description="WD" evidence="3">
    <location>
        <begin position="1247"/>
        <end position="1290"/>
    </location>
</feature>
<dbReference type="InterPro" id="IPR015943">
    <property type="entry name" value="WD40/YVTN_repeat-like_dom_sf"/>
</dbReference>
<dbReference type="PRINTS" id="PR00320">
    <property type="entry name" value="GPROTEINBRPT"/>
</dbReference>
<evidence type="ECO:0000313" key="6">
    <source>
        <dbReference type="EMBL" id="GAA3572057.1"/>
    </source>
</evidence>
<name>A0ABP6XUW5_9ACTN</name>
<dbReference type="PROSITE" id="PS00678">
    <property type="entry name" value="WD_REPEATS_1"/>
    <property type="match status" value="3"/>
</dbReference>
<feature type="repeat" description="WD" evidence="3">
    <location>
        <begin position="865"/>
        <end position="888"/>
    </location>
</feature>
<feature type="compositionally biased region" description="Polar residues" evidence="4">
    <location>
        <begin position="1004"/>
        <end position="1049"/>
    </location>
</feature>
<proteinExistence type="predicted"/>
<protein>
    <recommendedName>
        <fullName evidence="5">Novel STAND NTPase 1 domain-containing protein</fullName>
    </recommendedName>
</protein>
<dbReference type="CDD" id="cd00200">
    <property type="entry name" value="WD40"/>
    <property type="match status" value="2"/>
</dbReference>
<dbReference type="InterPro" id="IPR036322">
    <property type="entry name" value="WD40_repeat_dom_sf"/>
</dbReference>
<dbReference type="RefSeq" id="WP_345567047.1">
    <property type="nucleotide sequence ID" value="NZ_BAABDQ010000014.1"/>
</dbReference>
<dbReference type="Gene3D" id="2.130.10.10">
    <property type="entry name" value="YVTN repeat-like/Quinoprotein amine dehydrogenase"/>
    <property type="match status" value="4"/>
</dbReference>
<dbReference type="InterPro" id="IPR019775">
    <property type="entry name" value="WD40_repeat_CS"/>
</dbReference>
<reference evidence="7" key="1">
    <citation type="journal article" date="2019" name="Int. J. Syst. Evol. Microbiol.">
        <title>The Global Catalogue of Microorganisms (GCM) 10K type strain sequencing project: providing services to taxonomists for standard genome sequencing and annotation.</title>
        <authorList>
            <consortium name="The Broad Institute Genomics Platform"/>
            <consortium name="The Broad Institute Genome Sequencing Center for Infectious Disease"/>
            <person name="Wu L."/>
            <person name="Ma J."/>
        </authorList>
    </citation>
    <scope>NUCLEOTIDE SEQUENCE [LARGE SCALE GENOMIC DNA]</scope>
    <source>
        <strain evidence="7">JCM 17326</strain>
    </source>
</reference>
<keyword evidence="2" id="KW-0677">Repeat</keyword>
<dbReference type="Pfam" id="PF20703">
    <property type="entry name" value="nSTAND1"/>
    <property type="match status" value="1"/>
</dbReference>
<feature type="domain" description="Novel STAND NTPase 1" evidence="5">
    <location>
        <begin position="231"/>
        <end position="387"/>
    </location>
</feature>
<dbReference type="SUPFAM" id="SSF50494">
    <property type="entry name" value="Trypsin-like serine proteases"/>
    <property type="match status" value="1"/>
</dbReference>
<accession>A0ABP6XUW5</accession>
<dbReference type="PROSITE" id="PS50294">
    <property type="entry name" value="WD_REPEATS_REGION"/>
    <property type="match status" value="4"/>
</dbReference>
<dbReference type="EMBL" id="BAABDQ010000014">
    <property type="protein sequence ID" value="GAA3572057.1"/>
    <property type="molecule type" value="Genomic_DNA"/>
</dbReference>
<evidence type="ECO:0000256" key="2">
    <source>
        <dbReference type="ARBA" id="ARBA00022737"/>
    </source>
</evidence>
<feature type="repeat" description="WD" evidence="3">
    <location>
        <begin position="1120"/>
        <end position="1163"/>
    </location>
</feature>
<dbReference type="InterPro" id="IPR020472">
    <property type="entry name" value="WD40_PAC1"/>
</dbReference>
<feature type="repeat" description="WD" evidence="3">
    <location>
        <begin position="940"/>
        <end position="983"/>
    </location>
</feature>
<dbReference type="PROSITE" id="PS50082">
    <property type="entry name" value="WD_REPEATS_2"/>
    <property type="match status" value="11"/>
</dbReference>
<keyword evidence="1 3" id="KW-0853">WD repeat</keyword>
<dbReference type="SMART" id="SM00320">
    <property type="entry name" value="WD40"/>
    <property type="match status" value="13"/>
</dbReference>
<organism evidence="6 7">
    <name type="scientific">Nonomuraea rosea</name>
    <dbReference type="NCBI Taxonomy" id="638574"/>
    <lineage>
        <taxon>Bacteria</taxon>
        <taxon>Bacillati</taxon>
        <taxon>Actinomycetota</taxon>
        <taxon>Actinomycetes</taxon>
        <taxon>Streptosporangiales</taxon>
        <taxon>Streptosporangiaceae</taxon>
        <taxon>Nonomuraea</taxon>
    </lineage>
</organism>
<evidence type="ECO:0000256" key="3">
    <source>
        <dbReference type="PROSITE-ProRule" id="PRU00221"/>
    </source>
</evidence>
<dbReference type="PANTHER" id="PTHR19848:SF8">
    <property type="entry name" value="F-BOX AND WD REPEAT DOMAIN CONTAINING 7"/>
    <property type="match status" value="1"/>
</dbReference>
<evidence type="ECO:0000313" key="7">
    <source>
        <dbReference type="Proteomes" id="UP001500630"/>
    </source>
</evidence>
<keyword evidence="7" id="KW-1185">Reference proteome</keyword>
<evidence type="ECO:0000256" key="4">
    <source>
        <dbReference type="SAM" id="MobiDB-lite"/>
    </source>
</evidence>
<feature type="repeat" description="WD" evidence="3">
    <location>
        <begin position="1164"/>
        <end position="1203"/>
    </location>
</feature>
<feature type="repeat" description="WD" evidence="3">
    <location>
        <begin position="713"/>
        <end position="756"/>
    </location>
</feature>
<dbReference type="SUPFAM" id="SSF50978">
    <property type="entry name" value="WD40 repeat-like"/>
    <property type="match status" value="2"/>
</dbReference>
<dbReference type="InterPro" id="IPR009003">
    <property type="entry name" value="Peptidase_S1_PA"/>
</dbReference>
<dbReference type="Gene3D" id="2.40.10.120">
    <property type="match status" value="1"/>
</dbReference>
<feature type="repeat" description="WD" evidence="3">
    <location>
        <begin position="896"/>
        <end position="939"/>
    </location>
</feature>
<feature type="repeat" description="WD" evidence="3">
    <location>
        <begin position="1097"/>
        <end position="1119"/>
    </location>
</feature>
<gene>
    <name evidence="6" type="ORF">GCM10022419_061160</name>
</gene>
<feature type="repeat" description="WD" evidence="3">
    <location>
        <begin position="1311"/>
        <end position="1334"/>
    </location>
</feature>
<dbReference type="InterPro" id="IPR001680">
    <property type="entry name" value="WD40_rpt"/>
</dbReference>
<dbReference type="Proteomes" id="UP001500630">
    <property type="component" value="Unassembled WGS sequence"/>
</dbReference>